<comment type="similarity">
    <text evidence="1">Belongs to the AB hydrolase superfamily. Lipase family.</text>
</comment>
<keyword evidence="3" id="KW-0378">Hydrolase</keyword>
<keyword evidence="2 7" id="KW-0732">Signal</keyword>
<evidence type="ECO:0000256" key="1">
    <source>
        <dbReference type="ARBA" id="ARBA00010701"/>
    </source>
</evidence>
<dbReference type="SUPFAM" id="SSF53474">
    <property type="entry name" value="alpha/beta-Hydrolases"/>
    <property type="match status" value="1"/>
</dbReference>
<evidence type="ECO:0000256" key="3">
    <source>
        <dbReference type="ARBA" id="ARBA00022801"/>
    </source>
</evidence>
<dbReference type="FunFam" id="3.40.50.1820:FF:000057">
    <property type="entry name" value="Lipase"/>
    <property type="match status" value="1"/>
</dbReference>
<organism evidence="9 10">
    <name type="scientific">Agrilus planipennis</name>
    <name type="common">Emerald ash borer</name>
    <name type="synonym">Agrilus marcopoli</name>
    <dbReference type="NCBI Taxonomy" id="224129"/>
    <lineage>
        <taxon>Eukaryota</taxon>
        <taxon>Metazoa</taxon>
        <taxon>Ecdysozoa</taxon>
        <taxon>Arthropoda</taxon>
        <taxon>Hexapoda</taxon>
        <taxon>Insecta</taxon>
        <taxon>Pterygota</taxon>
        <taxon>Neoptera</taxon>
        <taxon>Endopterygota</taxon>
        <taxon>Coleoptera</taxon>
        <taxon>Polyphaga</taxon>
        <taxon>Elateriformia</taxon>
        <taxon>Buprestoidea</taxon>
        <taxon>Buprestidae</taxon>
        <taxon>Agrilinae</taxon>
        <taxon>Agrilus</taxon>
    </lineage>
</organism>
<dbReference type="PANTHER" id="PTHR11005">
    <property type="entry name" value="LYSOSOMAL ACID LIPASE-RELATED"/>
    <property type="match status" value="1"/>
</dbReference>
<dbReference type="GO" id="GO:0016787">
    <property type="term" value="F:hydrolase activity"/>
    <property type="evidence" value="ECO:0007669"/>
    <property type="project" value="UniProtKB-KW"/>
</dbReference>
<evidence type="ECO:0000259" key="8">
    <source>
        <dbReference type="Pfam" id="PF04083"/>
    </source>
</evidence>
<evidence type="ECO:0000256" key="2">
    <source>
        <dbReference type="ARBA" id="ARBA00022729"/>
    </source>
</evidence>
<keyword evidence="6" id="KW-0325">Glycoprotein</keyword>
<evidence type="ECO:0000256" key="4">
    <source>
        <dbReference type="ARBA" id="ARBA00022963"/>
    </source>
</evidence>
<dbReference type="AlphaFoldDB" id="A0A1W4W6C3"/>
<keyword evidence="5" id="KW-0443">Lipid metabolism</keyword>
<dbReference type="STRING" id="224129.A0A1W4W6C3"/>
<dbReference type="Gene3D" id="3.40.50.1820">
    <property type="entry name" value="alpha/beta hydrolase"/>
    <property type="match status" value="1"/>
</dbReference>
<proteinExistence type="inferred from homology"/>
<dbReference type="Proteomes" id="UP000192223">
    <property type="component" value="Unplaced"/>
</dbReference>
<dbReference type="GeneID" id="108733114"/>
<evidence type="ECO:0000313" key="10">
    <source>
        <dbReference type="RefSeq" id="XP_018319666.1"/>
    </source>
</evidence>
<name>A0A1W4W6C3_AGRPL</name>
<sequence length="312" mass="36003">MHRCCLITLLCLQLELQSCAFGYYRQKTRNNVCKNFKDYNYIDTSPNCWYNPDVDATVPEMINRNNYPVERYQVATADGYILTLFRIPKKESNKGVVYLQHPLTAAANVWVDKGNKSLAFLLSDAGYDVWMGHFRGTIYSSKHLRLPTTSNAYWNHSFHEMGMYDLPAQIDLVKKYSHTSDKIYYVGHSMGTTAAFIYNALLPKHAEKNIKVFVEMAPTAFLGNSNILMQHIAFLRQPIVDICEQFNFMNLFNHNGFFHNFAKGFCLYKDNLERCAKLVIFLGMGPNYGNQMPLPNRNGFLLCCIKILRDFP</sequence>
<feature type="domain" description="Partial AB-hydrolase lipase" evidence="8">
    <location>
        <begin position="58"/>
        <end position="111"/>
    </location>
</feature>
<keyword evidence="9" id="KW-1185">Reference proteome</keyword>
<keyword evidence="4" id="KW-0442">Lipid degradation</keyword>
<evidence type="ECO:0000256" key="5">
    <source>
        <dbReference type="ARBA" id="ARBA00023098"/>
    </source>
</evidence>
<dbReference type="GO" id="GO:0016042">
    <property type="term" value="P:lipid catabolic process"/>
    <property type="evidence" value="ECO:0007669"/>
    <property type="project" value="UniProtKB-KW"/>
</dbReference>
<accession>A0A1W4W6C3</accession>
<dbReference type="OrthoDB" id="9974421at2759"/>
<dbReference type="RefSeq" id="XP_018319666.1">
    <property type="nucleotide sequence ID" value="XM_018464164.1"/>
</dbReference>
<protein>
    <submittedName>
        <fullName evidence="10">Lipase member K-like isoform X1</fullName>
    </submittedName>
</protein>
<evidence type="ECO:0000256" key="6">
    <source>
        <dbReference type="ARBA" id="ARBA00023180"/>
    </source>
</evidence>
<evidence type="ECO:0000313" key="9">
    <source>
        <dbReference type="Proteomes" id="UP000192223"/>
    </source>
</evidence>
<gene>
    <name evidence="10" type="primary">LOC108733114</name>
</gene>
<dbReference type="InterPro" id="IPR006693">
    <property type="entry name" value="AB_hydrolase_lipase"/>
</dbReference>
<feature type="signal peptide" evidence="7">
    <location>
        <begin position="1"/>
        <end position="20"/>
    </location>
</feature>
<dbReference type="KEGG" id="apln:108733114"/>
<feature type="chain" id="PRO_5010719970" evidence="7">
    <location>
        <begin position="21"/>
        <end position="312"/>
    </location>
</feature>
<reference evidence="10" key="1">
    <citation type="submission" date="2025-08" db="UniProtKB">
        <authorList>
            <consortium name="RefSeq"/>
        </authorList>
    </citation>
    <scope>IDENTIFICATION</scope>
    <source>
        <tissue evidence="10">Entire body</tissue>
    </source>
</reference>
<dbReference type="InterPro" id="IPR029058">
    <property type="entry name" value="AB_hydrolase_fold"/>
</dbReference>
<evidence type="ECO:0000256" key="7">
    <source>
        <dbReference type="SAM" id="SignalP"/>
    </source>
</evidence>
<dbReference type="Pfam" id="PF04083">
    <property type="entry name" value="Abhydro_lipase"/>
    <property type="match status" value="1"/>
</dbReference>
<dbReference type="InParanoid" id="A0A1W4W6C3"/>